<reference evidence="3" key="1">
    <citation type="journal article" date="2019" name="Int. J. Syst. Evol. Microbiol.">
        <title>The Global Catalogue of Microorganisms (GCM) 10K type strain sequencing project: providing services to taxonomists for standard genome sequencing and annotation.</title>
        <authorList>
            <consortium name="The Broad Institute Genomics Platform"/>
            <consortium name="The Broad Institute Genome Sequencing Center for Infectious Disease"/>
            <person name="Wu L."/>
            <person name="Ma J."/>
        </authorList>
    </citation>
    <scope>NUCLEOTIDE SEQUENCE [LARGE SCALE GENOMIC DNA]</scope>
    <source>
        <strain evidence="3">CGMCC 1.15790</strain>
    </source>
</reference>
<sequence length="65" mass="7403">MVWTFVSMIFFVVLFFIGSVQLQGAQSIVFQVIGFGGMIFSLLYGLLISQHSSQRQQEHDKSFPE</sequence>
<dbReference type="Proteomes" id="UP001596143">
    <property type="component" value="Unassembled WGS sequence"/>
</dbReference>
<comment type="caution">
    <text evidence="2">The sequence shown here is derived from an EMBL/GenBank/DDBJ whole genome shotgun (WGS) entry which is preliminary data.</text>
</comment>
<dbReference type="EMBL" id="JBHSPF010000010">
    <property type="protein sequence ID" value="MFC5627661.1"/>
    <property type="molecule type" value="Genomic_DNA"/>
</dbReference>
<gene>
    <name evidence="2" type="ORF">ACFPTR_01945</name>
</gene>
<keyword evidence="1" id="KW-0812">Transmembrane</keyword>
<protein>
    <recommendedName>
        <fullName evidence="4">DUF5325 family protein</fullName>
    </recommendedName>
</protein>
<keyword evidence="1" id="KW-1133">Transmembrane helix</keyword>
<evidence type="ECO:0008006" key="4">
    <source>
        <dbReference type="Google" id="ProtNLM"/>
    </source>
</evidence>
<accession>A0ABW0U5M1</accession>
<organism evidence="2 3">
    <name type="scientific">Aliibacillus thermotolerans</name>
    <dbReference type="NCBI Taxonomy" id="1834418"/>
    <lineage>
        <taxon>Bacteria</taxon>
        <taxon>Bacillati</taxon>
        <taxon>Bacillota</taxon>
        <taxon>Bacilli</taxon>
        <taxon>Bacillales</taxon>
        <taxon>Bacillaceae</taxon>
        <taxon>Aliibacillus</taxon>
    </lineage>
</organism>
<feature type="transmembrane region" description="Helical" evidence="1">
    <location>
        <begin position="28"/>
        <end position="47"/>
    </location>
</feature>
<keyword evidence="1" id="KW-0472">Membrane</keyword>
<name>A0ABW0U5M1_9BACI</name>
<proteinExistence type="predicted"/>
<evidence type="ECO:0000256" key="1">
    <source>
        <dbReference type="SAM" id="Phobius"/>
    </source>
</evidence>
<evidence type="ECO:0000313" key="3">
    <source>
        <dbReference type="Proteomes" id="UP001596143"/>
    </source>
</evidence>
<feature type="transmembrane region" description="Helical" evidence="1">
    <location>
        <begin position="5"/>
        <end position="22"/>
    </location>
</feature>
<evidence type="ECO:0000313" key="2">
    <source>
        <dbReference type="EMBL" id="MFC5627661.1"/>
    </source>
</evidence>
<dbReference type="RefSeq" id="WP_270897415.1">
    <property type="nucleotide sequence ID" value="NZ_JBHSPF010000010.1"/>
</dbReference>
<keyword evidence="3" id="KW-1185">Reference proteome</keyword>